<proteinExistence type="predicted"/>
<dbReference type="EMBL" id="CP133615">
    <property type="protein sequence ID" value="WMV25606.1"/>
    <property type="molecule type" value="Genomic_DNA"/>
</dbReference>
<reference evidence="1" key="1">
    <citation type="submission" date="2023-08" db="EMBL/GenBank/DDBJ databases">
        <title>A de novo genome assembly of Solanum verrucosum Schlechtendal, a Mexican diploid species geographically isolated from the other diploid A-genome species in potato relatives.</title>
        <authorList>
            <person name="Hosaka K."/>
        </authorList>
    </citation>
    <scope>NUCLEOTIDE SEQUENCE</scope>
    <source>
        <tissue evidence="1">Young leaves</tissue>
    </source>
</reference>
<protein>
    <submittedName>
        <fullName evidence="1">Uncharacterized protein</fullName>
    </submittedName>
</protein>
<keyword evidence="2" id="KW-1185">Reference proteome</keyword>
<evidence type="ECO:0000313" key="1">
    <source>
        <dbReference type="EMBL" id="WMV25606.1"/>
    </source>
</evidence>
<sequence length="84" mass="9763">MFILNYQLKAPSLCFDVLIVFASKEITSNNSRLCKHGQCSTSLFKPYATFSRFTNRNTKITNYQMLMPINRCFQQIVIVLHIPL</sequence>
<gene>
    <name evidence="1" type="ORF">MTR67_018991</name>
</gene>
<accession>A0AAF0QLR3</accession>
<dbReference type="Proteomes" id="UP001234989">
    <property type="component" value="Chromosome 4"/>
</dbReference>
<organism evidence="1 2">
    <name type="scientific">Solanum verrucosum</name>
    <dbReference type="NCBI Taxonomy" id="315347"/>
    <lineage>
        <taxon>Eukaryota</taxon>
        <taxon>Viridiplantae</taxon>
        <taxon>Streptophyta</taxon>
        <taxon>Embryophyta</taxon>
        <taxon>Tracheophyta</taxon>
        <taxon>Spermatophyta</taxon>
        <taxon>Magnoliopsida</taxon>
        <taxon>eudicotyledons</taxon>
        <taxon>Gunneridae</taxon>
        <taxon>Pentapetalae</taxon>
        <taxon>asterids</taxon>
        <taxon>lamiids</taxon>
        <taxon>Solanales</taxon>
        <taxon>Solanaceae</taxon>
        <taxon>Solanoideae</taxon>
        <taxon>Solaneae</taxon>
        <taxon>Solanum</taxon>
    </lineage>
</organism>
<name>A0AAF0QLR3_SOLVR</name>
<dbReference type="AlphaFoldDB" id="A0AAF0QLR3"/>
<evidence type="ECO:0000313" key="2">
    <source>
        <dbReference type="Proteomes" id="UP001234989"/>
    </source>
</evidence>